<accession>A0A369BPE7</accession>
<evidence type="ECO:0000256" key="2">
    <source>
        <dbReference type="ARBA" id="ARBA00010742"/>
    </source>
</evidence>
<comment type="similarity">
    <text evidence="2">Belongs to the bacterial solute-binding protein SsuA/TauA family.</text>
</comment>
<dbReference type="EMBL" id="QPJW01000001">
    <property type="protein sequence ID" value="RCX23492.1"/>
    <property type="molecule type" value="Genomic_DNA"/>
</dbReference>
<name>A0A369BPE7_9BACL</name>
<reference evidence="4 5" key="1">
    <citation type="submission" date="2018-07" db="EMBL/GenBank/DDBJ databases">
        <title>Genomic Encyclopedia of Type Strains, Phase III (KMG-III): the genomes of soil and plant-associated and newly described type strains.</title>
        <authorList>
            <person name="Whitman W."/>
        </authorList>
    </citation>
    <scope>NUCLEOTIDE SEQUENCE [LARGE SCALE GENOMIC DNA]</scope>
    <source>
        <strain evidence="4 5">CECT 8333</strain>
    </source>
</reference>
<dbReference type="SUPFAM" id="SSF53850">
    <property type="entry name" value="Periplasmic binding protein-like II"/>
    <property type="match status" value="1"/>
</dbReference>
<proteinExistence type="inferred from homology"/>
<evidence type="ECO:0000313" key="4">
    <source>
        <dbReference type="EMBL" id="RCX23492.1"/>
    </source>
</evidence>
<dbReference type="Pfam" id="PF13379">
    <property type="entry name" value="NMT1_2"/>
    <property type="match status" value="1"/>
</dbReference>
<dbReference type="PANTHER" id="PTHR30024">
    <property type="entry name" value="ALIPHATIC SULFONATES-BINDING PROTEIN-RELATED"/>
    <property type="match status" value="1"/>
</dbReference>
<keyword evidence="3" id="KW-0732">Signal</keyword>
<evidence type="ECO:0000313" key="5">
    <source>
        <dbReference type="Proteomes" id="UP000253090"/>
    </source>
</evidence>
<keyword evidence="5" id="KW-1185">Reference proteome</keyword>
<dbReference type="GO" id="GO:0042597">
    <property type="term" value="C:periplasmic space"/>
    <property type="evidence" value="ECO:0007669"/>
    <property type="project" value="UniProtKB-SubCell"/>
</dbReference>
<evidence type="ECO:0000256" key="3">
    <source>
        <dbReference type="ARBA" id="ARBA00022729"/>
    </source>
</evidence>
<dbReference type="PANTHER" id="PTHR30024:SF47">
    <property type="entry name" value="TAURINE-BINDING PERIPLASMIC PROTEIN"/>
    <property type="match status" value="1"/>
</dbReference>
<comment type="subcellular location">
    <subcellularLocation>
        <location evidence="1">Periplasm</location>
    </subcellularLocation>
</comment>
<dbReference type="Gene3D" id="3.40.190.10">
    <property type="entry name" value="Periplasmic binding protein-like II"/>
    <property type="match status" value="2"/>
</dbReference>
<dbReference type="Proteomes" id="UP000253090">
    <property type="component" value="Unassembled WGS sequence"/>
</dbReference>
<protein>
    <submittedName>
        <fullName evidence="4">NitT/TauT family transport system substrate-binding protein</fullName>
    </submittedName>
</protein>
<gene>
    <name evidence="4" type="ORF">DFP94_1011091</name>
</gene>
<evidence type="ECO:0000256" key="1">
    <source>
        <dbReference type="ARBA" id="ARBA00004418"/>
    </source>
</evidence>
<sequence length="335" mass="36543">MLVKRYSILALALVLLFAGGLVGCGGGKKTTTVKIGEVTRSVFYAPQYVALEKGFFKEEGLDVELQTTAGGDKTMTALLSGAIDVALVGAETSIYVYQQGAEDPVINFAQLTQTDGTFLVSRDEAGGFDWADLKDSIFLGQRKGGMPQMAGEFTLRKHGIDPQGDLELIQNIEFANIAAAFASGTGQYVQLFEPQASIFEREGKGHVVASFGTESGRLPYTVFMTKQSYINKNKETVQKFTNAIHKAQLWVQEHTPEETAVTIAPYFKDTDQDIIVSAVKRYLEQGSYAESPVLEEEAWDNLLDIMESAGELKARVEPAKVVDNGFAESAVRIKP</sequence>
<dbReference type="AlphaFoldDB" id="A0A369BPE7"/>
<comment type="caution">
    <text evidence="4">The sequence shown here is derived from an EMBL/GenBank/DDBJ whole genome shotgun (WGS) entry which is preliminary data.</text>
</comment>
<dbReference type="PROSITE" id="PS51257">
    <property type="entry name" value="PROKAR_LIPOPROTEIN"/>
    <property type="match status" value="1"/>
</dbReference>
<organism evidence="4 5">
    <name type="scientific">Fontibacillus phaseoli</name>
    <dbReference type="NCBI Taxonomy" id="1416533"/>
    <lineage>
        <taxon>Bacteria</taxon>
        <taxon>Bacillati</taxon>
        <taxon>Bacillota</taxon>
        <taxon>Bacilli</taxon>
        <taxon>Bacillales</taxon>
        <taxon>Paenibacillaceae</taxon>
        <taxon>Fontibacillus</taxon>
    </lineage>
</organism>